<dbReference type="Proteomes" id="UP000615446">
    <property type="component" value="Unassembled WGS sequence"/>
</dbReference>
<evidence type="ECO:0000313" key="3">
    <source>
        <dbReference type="EMBL" id="GES83900.1"/>
    </source>
</evidence>
<dbReference type="Pfam" id="PF00078">
    <property type="entry name" value="RVT_1"/>
    <property type="match status" value="1"/>
</dbReference>
<dbReference type="InterPro" id="IPR000477">
    <property type="entry name" value="RT_dom"/>
</dbReference>
<dbReference type="PROSITE" id="PS50878">
    <property type="entry name" value="RT_POL"/>
    <property type="match status" value="1"/>
</dbReference>
<gene>
    <name evidence="3" type="ORF">RCL2_001104900</name>
</gene>
<evidence type="ECO:0000259" key="2">
    <source>
        <dbReference type="PROSITE" id="PS50878"/>
    </source>
</evidence>
<dbReference type="EMBL" id="BLAL01000074">
    <property type="protein sequence ID" value="GES83900.1"/>
    <property type="molecule type" value="Genomic_DNA"/>
</dbReference>
<proteinExistence type="predicted"/>
<feature type="compositionally biased region" description="Basic and acidic residues" evidence="1">
    <location>
        <begin position="11"/>
        <end position="21"/>
    </location>
</feature>
<protein>
    <recommendedName>
        <fullName evidence="2">Reverse transcriptase domain-containing protein</fullName>
    </recommendedName>
</protein>
<organism evidence="3 4">
    <name type="scientific">Rhizophagus clarus</name>
    <dbReference type="NCBI Taxonomy" id="94130"/>
    <lineage>
        <taxon>Eukaryota</taxon>
        <taxon>Fungi</taxon>
        <taxon>Fungi incertae sedis</taxon>
        <taxon>Mucoromycota</taxon>
        <taxon>Glomeromycotina</taxon>
        <taxon>Glomeromycetes</taxon>
        <taxon>Glomerales</taxon>
        <taxon>Glomeraceae</taxon>
        <taxon>Rhizophagus</taxon>
    </lineage>
</organism>
<evidence type="ECO:0000313" key="4">
    <source>
        <dbReference type="Proteomes" id="UP000615446"/>
    </source>
</evidence>
<evidence type="ECO:0000256" key="1">
    <source>
        <dbReference type="SAM" id="MobiDB-lite"/>
    </source>
</evidence>
<dbReference type="AlphaFoldDB" id="A0A8H3QK21"/>
<feature type="region of interest" description="Disordered" evidence="1">
    <location>
        <begin position="1"/>
        <end position="21"/>
    </location>
</feature>
<sequence length="120" mass="14103">MKKQRKFQTHMGKDNPGRRGARKEYKVLRGIDQGEVISPLLWIIYYDPIFARINATPGLQYYLPDNFITYNTCVQSYLDDTTWITSSLEKMEQLLLLSNEFYEMVGQHQKLPQQVLVITL</sequence>
<reference evidence="3" key="1">
    <citation type="submission" date="2019-10" db="EMBL/GenBank/DDBJ databases">
        <title>Conservation and host-specific expression of non-tandemly repeated heterogenous ribosome RNA gene in arbuscular mycorrhizal fungi.</title>
        <authorList>
            <person name="Maeda T."/>
            <person name="Kobayashi Y."/>
            <person name="Nakagawa T."/>
            <person name="Ezawa T."/>
            <person name="Yamaguchi K."/>
            <person name="Bino T."/>
            <person name="Nishimoto Y."/>
            <person name="Shigenobu S."/>
            <person name="Kawaguchi M."/>
        </authorList>
    </citation>
    <scope>NUCLEOTIDE SEQUENCE</scope>
    <source>
        <strain evidence="3">HR1</strain>
    </source>
</reference>
<name>A0A8H3QK21_9GLOM</name>
<accession>A0A8H3QK21</accession>
<dbReference type="OrthoDB" id="2194416at2759"/>
<comment type="caution">
    <text evidence="3">The sequence shown here is derived from an EMBL/GenBank/DDBJ whole genome shotgun (WGS) entry which is preliminary data.</text>
</comment>
<feature type="domain" description="Reverse transcriptase" evidence="2">
    <location>
        <begin position="1"/>
        <end position="120"/>
    </location>
</feature>